<proteinExistence type="predicted"/>
<evidence type="ECO:0000313" key="1">
    <source>
        <dbReference type="Proteomes" id="UP000887576"/>
    </source>
</evidence>
<name>A0AC34R5T8_9BILA</name>
<evidence type="ECO:0000313" key="2">
    <source>
        <dbReference type="WBParaSite" id="JU765_v2.g3644.t1"/>
    </source>
</evidence>
<reference evidence="2" key="1">
    <citation type="submission" date="2022-11" db="UniProtKB">
        <authorList>
            <consortium name="WormBaseParasite"/>
        </authorList>
    </citation>
    <scope>IDENTIFICATION</scope>
</reference>
<accession>A0AC34R5T8</accession>
<organism evidence="1 2">
    <name type="scientific">Panagrolaimus sp. JU765</name>
    <dbReference type="NCBI Taxonomy" id="591449"/>
    <lineage>
        <taxon>Eukaryota</taxon>
        <taxon>Metazoa</taxon>
        <taxon>Ecdysozoa</taxon>
        <taxon>Nematoda</taxon>
        <taxon>Chromadorea</taxon>
        <taxon>Rhabditida</taxon>
        <taxon>Tylenchina</taxon>
        <taxon>Panagrolaimomorpha</taxon>
        <taxon>Panagrolaimoidea</taxon>
        <taxon>Panagrolaimidae</taxon>
        <taxon>Panagrolaimus</taxon>
    </lineage>
</organism>
<protein>
    <submittedName>
        <fullName evidence="2">Zinc transporter ZIP1</fullName>
    </submittedName>
</protein>
<sequence length="236" mass="26336">MILESVAIIFSTGILIIASILPYLSLKKEPESPRSRTTKTSLSGLSICNCFACGIFLGTCFLGLIPHVSMQEKIIMKQLNVTEDSREYPYLRTEVVILVGFLLILIIEQLVFICTPKSDHSHDHHLLGDAHYTADLSRQRSSHLEQDLNQPLVDLDSDSDDDLEEIQFRGFDHVTTTNSQSRVEAGHDEHDHGGHHHHHHVLPGETASIEYILLLIALSVHSIFEGIALGAQKEFA</sequence>
<dbReference type="Proteomes" id="UP000887576">
    <property type="component" value="Unplaced"/>
</dbReference>
<dbReference type="WBParaSite" id="JU765_v2.g3644.t1">
    <property type="protein sequence ID" value="JU765_v2.g3644.t1"/>
    <property type="gene ID" value="JU765_v2.g3644"/>
</dbReference>